<gene>
    <name evidence="1" type="ORF">RAT170B_1682</name>
</gene>
<dbReference type="AlphaFoldDB" id="A0A0F3RBD8"/>
<reference evidence="1 2" key="1">
    <citation type="submission" date="2015-01" db="EMBL/GenBank/DDBJ databases">
        <title>Genome Sequencing of Rickettsiales /home/snadendla/prok_pipe/test/illegal_ec_num.txt.</title>
        <authorList>
            <person name="Daugherty S.C."/>
            <person name="Su Q."/>
            <person name="Abolude K."/>
            <person name="Beier-Sexton M."/>
            <person name="Carlyon J.A."/>
            <person name="Carter R."/>
            <person name="Day N.P."/>
            <person name="Dumler S.J."/>
            <person name="Dyachenko V."/>
            <person name="Godinez A."/>
            <person name="Kurtti T.J."/>
            <person name="Lichay M."/>
            <person name="Mullins K.E."/>
            <person name="Ott S."/>
            <person name="Pappas-Brown V."/>
            <person name="Paris D.H."/>
            <person name="Patel P."/>
            <person name="Richards A.L."/>
            <person name="Sadzewicz L."/>
            <person name="Sears K."/>
            <person name="Seidman D."/>
            <person name="Sengamalay N."/>
            <person name="Stenos J."/>
            <person name="Tallon L.J."/>
            <person name="Vincent G."/>
            <person name="Fraser C.M."/>
            <person name="Munderloh U."/>
            <person name="Dunning-Hotopp J.C."/>
        </authorList>
    </citation>
    <scope>NUCLEOTIDE SEQUENCE [LARGE SCALE GENOMIC DNA]</scope>
    <source>
        <strain evidence="1 2">T170-B</strain>
    </source>
</reference>
<dbReference type="PATRIC" id="fig|1268837.3.peg.597"/>
<comment type="caution">
    <text evidence="1">The sequence shown here is derived from an EMBL/GenBank/DDBJ whole genome shotgun (WGS) entry which is preliminary data.</text>
</comment>
<accession>A0A0F3RBD8</accession>
<name>A0A0F3RBD8_9RICK</name>
<evidence type="ECO:0000313" key="2">
    <source>
        <dbReference type="Proteomes" id="UP000033736"/>
    </source>
</evidence>
<keyword evidence="2" id="KW-1185">Reference proteome</keyword>
<proteinExistence type="predicted"/>
<organism evidence="1 2">
    <name type="scientific">Rickettsia argasii T170-B</name>
    <dbReference type="NCBI Taxonomy" id="1268837"/>
    <lineage>
        <taxon>Bacteria</taxon>
        <taxon>Pseudomonadati</taxon>
        <taxon>Pseudomonadota</taxon>
        <taxon>Alphaproteobacteria</taxon>
        <taxon>Rickettsiales</taxon>
        <taxon>Rickettsiaceae</taxon>
        <taxon>Rickettsieae</taxon>
        <taxon>Rickettsia</taxon>
        <taxon>spotted fever group</taxon>
    </lineage>
</organism>
<dbReference type="EMBL" id="LAOQ01000015">
    <property type="protein sequence ID" value="KJW03740.1"/>
    <property type="molecule type" value="Genomic_DNA"/>
</dbReference>
<evidence type="ECO:0000313" key="1">
    <source>
        <dbReference type="EMBL" id="KJW03740.1"/>
    </source>
</evidence>
<dbReference type="Proteomes" id="UP000033736">
    <property type="component" value="Unassembled WGS sequence"/>
</dbReference>
<protein>
    <submittedName>
        <fullName evidence="1">Uncharacterized protein</fullName>
    </submittedName>
</protein>
<sequence>MMLTHHGAHGKLKLLHLEDGGLYLQRDYQPSIDTKVISDLSTPLKYIKHERQNNVPSFVDEKQIAITFDKVKAEVKELRLERELEHTMTMRL</sequence>